<gene>
    <name evidence="2" type="ORF">JO391_13585</name>
</gene>
<dbReference type="GO" id="GO:0030246">
    <property type="term" value="F:carbohydrate binding"/>
    <property type="evidence" value="ECO:0007669"/>
    <property type="project" value="InterPro"/>
</dbReference>
<dbReference type="InterPro" id="IPR027839">
    <property type="entry name" value="DUF4432"/>
</dbReference>
<accession>A0A8G0ZST4</accession>
<sequence>MPELYGQTLSARALAERGGSLAAFAGVRLVTLADGLERGVRMLEFRTGTGLRFTVMVDRAMDIAEVEHKGRAIGWHSPTGFRNPALFEPEGEDGLGLMRSFTGFLVTCGLDHILGSETVPALNYNYPRRSIAPQGLHGRVSQIPARLTGYGETWHGDRCVLWAEGVVVQAALFGEVLHLHRRIEAEVGGNEIRLTDRVVNAGFAVTPHMFFYHVNLGYPLLDEGSRYLAPIRDVIWAAHTGRYRDQGVGYRNMSGPRMGFAEQVWAHDMAADAAGEVRVALLNDRLALGLEMTTRADQLPCAYQWQNLQAGQYVLGIEPSTHHVLGNTAARDRGEMIWLRPGETRDYQARFTVLDGTEATAAAEARIRAIHGQPADDYPAPSGHFPPLTGRWQPDT</sequence>
<dbReference type="KEGG" id="nsm:JO391_13585"/>
<dbReference type="Pfam" id="PF14486">
    <property type="entry name" value="DUF4432"/>
    <property type="match status" value="1"/>
</dbReference>
<keyword evidence="3" id="KW-1185">Reference proteome</keyword>
<proteinExistence type="predicted"/>
<dbReference type="Proteomes" id="UP000826300">
    <property type="component" value="Chromosome"/>
</dbReference>
<evidence type="ECO:0000256" key="1">
    <source>
        <dbReference type="SAM" id="MobiDB-lite"/>
    </source>
</evidence>
<dbReference type="EMBL" id="CP069370">
    <property type="protein sequence ID" value="QYZ68795.1"/>
    <property type="molecule type" value="Genomic_DNA"/>
</dbReference>
<organism evidence="2 3">
    <name type="scientific">Neotabrizicola shimadae</name>
    <dbReference type="NCBI Taxonomy" id="2807096"/>
    <lineage>
        <taxon>Bacteria</taxon>
        <taxon>Pseudomonadati</taxon>
        <taxon>Pseudomonadota</taxon>
        <taxon>Alphaproteobacteria</taxon>
        <taxon>Rhodobacterales</taxon>
        <taxon>Paracoccaceae</taxon>
        <taxon>Neotabrizicola</taxon>
    </lineage>
</organism>
<dbReference type="RefSeq" id="WP_220661015.1">
    <property type="nucleotide sequence ID" value="NZ_CP069370.1"/>
</dbReference>
<protein>
    <submittedName>
        <fullName evidence="2">Aldose 1-epimerase family protein</fullName>
    </submittedName>
</protein>
<feature type="region of interest" description="Disordered" evidence="1">
    <location>
        <begin position="373"/>
        <end position="396"/>
    </location>
</feature>
<evidence type="ECO:0000313" key="3">
    <source>
        <dbReference type="Proteomes" id="UP000826300"/>
    </source>
</evidence>
<name>A0A8G0ZST4_9RHOB</name>
<dbReference type="CDD" id="cd09023">
    <property type="entry name" value="Aldose_epim_Ec_c4013"/>
    <property type="match status" value="1"/>
</dbReference>
<dbReference type="AlphaFoldDB" id="A0A8G0ZST4"/>
<dbReference type="InterPro" id="IPR014718">
    <property type="entry name" value="GH-type_carb-bd"/>
</dbReference>
<evidence type="ECO:0000313" key="2">
    <source>
        <dbReference type="EMBL" id="QYZ68795.1"/>
    </source>
</evidence>
<dbReference type="Gene3D" id="2.70.98.10">
    <property type="match status" value="1"/>
</dbReference>
<reference evidence="2" key="1">
    <citation type="submission" date="2021-02" db="EMBL/GenBank/DDBJ databases">
        <title>Rhodobacter shimadae sp. nov., an aerobic anoxygenic phototrophic bacterium isolated from a hot spring.</title>
        <authorList>
            <person name="Muramatsu S."/>
            <person name="Haruta S."/>
            <person name="Hirose S."/>
            <person name="Hanada S."/>
        </authorList>
    </citation>
    <scope>NUCLEOTIDE SEQUENCE</scope>
    <source>
        <strain evidence="2">N10</strain>
    </source>
</reference>